<feature type="transmembrane region" description="Helical" evidence="2">
    <location>
        <begin position="625"/>
        <end position="643"/>
    </location>
</feature>
<dbReference type="InterPro" id="IPR058062">
    <property type="entry name" value="SCO7613_C"/>
</dbReference>
<feature type="transmembrane region" description="Helical" evidence="2">
    <location>
        <begin position="576"/>
        <end position="597"/>
    </location>
</feature>
<evidence type="ECO:0000256" key="2">
    <source>
        <dbReference type="SAM" id="Phobius"/>
    </source>
</evidence>
<keyword evidence="4" id="KW-1185">Reference proteome</keyword>
<feature type="transmembrane region" description="Helical" evidence="2">
    <location>
        <begin position="329"/>
        <end position="354"/>
    </location>
</feature>
<dbReference type="RefSeq" id="WP_128221952.1">
    <property type="nucleotide sequence ID" value="NZ_CP034929.1"/>
</dbReference>
<feature type="transmembrane region" description="Helical" evidence="2">
    <location>
        <begin position="649"/>
        <end position="667"/>
    </location>
</feature>
<feature type="transmembrane region" description="Helical" evidence="2">
    <location>
        <begin position="287"/>
        <end position="308"/>
    </location>
</feature>
<feature type="transmembrane region" description="Helical" evidence="2">
    <location>
        <begin position="753"/>
        <end position="770"/>
    </location>
</feature>
<keyword evidence="2" id="KW-0812">Transmembrane</keyword>
<evidence type="ECO:0000256" key="1">
    <source>
        <dbReference type="SAM" id="MobiDB-lite"/>
    </source>
</evidence>
<feature type="transmembrane region" description="Helical" evidence="2">
    <location>
        <begin position="705"/>
        <end position="722"/>
    </location>
</feature>
<dbReference type="EMBL" id="JBHSQI010000009">
    <property type="protein sequence ID" value="MFC6154958.1"/>
    <property type="molecule type" value="Genomic_DNA"/>
</dbReference>
<feature type="transmembrane region" description="Helical" evidence="2">
    <location>
        <begin position="490"/>
        <end position="511"/>
    </location>
</feature>
<feature type="transmembrane region" description="Helical" evidence="2">
    <location>
        <begin position="518"/>
        <end position="537"/>
    </location>
</feature>
<protein>
    <submittedName>
        <fullName evidence="3">SCO7613 C-terminal domain-containing membrane protein</fullName>
    </submittedName>
</protein>
<feature type="transmembrane region" description="Helical" evidence="2">
    <location>
        <begin position="679"/>
        <end position="699"/>
    </location>
</feature>
<comment type="caution">
    <text evidence="3">The sequence shown here is derived from an EMBL/GenBank/DDBJ whole genome shotgun (WGS) entry which is preliminary data.</text>
</comment>
<reference evidence="4" key="1">
    <citation type="journal article" date="2019" name="Int. J. Syst. Evol. Microbiol.">
        <title>The Global Catalogue of Microorganisms (GCM) 10K type strain sequencing project: providing services to taxonomists for standard genome sequencing and annotation.</title>
        <authorList>
            <consortium name="The Broad Institute Genomics Platform"/>
            <consortium name="The Broad Institute Genome Sequencing Center for Infectious Disease"/>
            <person name="Wu L."/>
            <person name="Ma J."/>
        </authorList>
    </citation>
    <scope>NUCLEOTIDE SEQUENCE [LARGE SCALE GENOMIC DNA]</scope>
    <source>
        <strain evidence="4">DFY28</strain>
    </source>
</reference>
<organism evidence="3 4">
    <name type="scientific">Nocardioides yefusunii</name>
    <dbReference type="NCBI Taxonomy" id="2500546"/>
    <lineage>
        <taxon>Bacteria</taxon>
        <taxon>Bacillati</taxon>
        <taxon>Actinomycetota</taxon>
        <taxon>Actinomycetes</taxon>
        <taxon>Propionibacteriales</taxon>
        <taxon>Nocardioidaceae</taxon>
        <taxon>Nocardioides</taxon>
    </lineage>
</organism>
<feature type="transmembrane region" description="Helical" evidence="2">
    <location>
        <begin position="417"/>
        <end position="438"/>
    </location>
</feature>
<feature type="transmembrane region" description="Helical" evidence="2">
    <location>
        <begin position="173"/>
        <end position="193"/>
    </location>
</feature>
<feature type="region of interest" description="Disordered" evidence="1">
    <location>
        <begin position="96"/>
        <end position="119"/>
    </location>
</feature>
<proteinExistence type="predicted"/>
<keyword evidence="2" id="KW-0472">Membrane</keyword>
<feature type="transmembrane region" description="Helical" evidence="2">
    <location>
        <begin position="262"/>
        <end position="281"/>
    </location>
</feature>
<gene>
    <name evidence="3" type="ORF">ACFPWU_14925</name>
</gene>
<feature type="transmembrane region" description="Helical" evidence="2">
    <location>
        <begin position="234"/>
        <end position="255"/>
    </location>
</feature>
<feature type="transmembrane region" description="Helical" evidence="2">
    <location>
        <begin position="205"/>
        <end position="228"/>
    </location>
</feature>
<dbReference type="NCBIfam" id="NF047321">
    <property type="entry name" value="SCO7613_CTERM"/>
    <property type="match status" value="1"/>
</dbReference>
<feature type="transmembrane region" description="Helical" evidence="2">
    <location>
        <begin position="729"/>
        <end position="747"/>
    </location>
</feature>
<feature type="transmembrane region" description="Helical" evidence="2">
    <location>
        <begin position="360"/>
        <end position="381"/>
    </location>
</feature>
<evidence type="ECO:0000313" key="4">
    <source>
        <dbReference type="Proteomes" id="UP001596098"/>
    </source>
</evidence>
<feature type="transmembrane region" description="Helical" evidence="2">
    <location>
        <begin position="146"/>
        <end position="167"/>
    </location>
</feature>
<name>A0ABW1R0G5_9ACTN</name>
<accession>A0ABW1R0G5</accession>
<feature type="transmembrane region" description="Helical" evidence="2">
    <location>
        <begin position="450"/>
        <end position="470"/>
    </location>
</feature>
<dbReference type="Proteomes" id="UP001596098">
    <property type="component" value="Unassembled WGS sequence"/>
</dbReference>
<evidence type="ECO:0000313" key="3">
    <source>
        <dbReference type="EMBL" id="MFC6154958.1"/>
    </source>
</evidence>
<feature type="transmembrane region" description="Helical" evidence="2">
    <location>
        <begin position="543"/>
        <end position="564"/>
    </location>
</feature>
<keyword evidence="2" id="KW-1133">Transmembrane helix</keyword>
<feature type="compositionally biased region" description="Low complexity" evidence="1">
    <location>
        <begin position="99"/>
        <end position="116"/>
    </location>
</feature>
<sequence>MTTSATSSGDDVRAPDGLVYGTAHAPFTCPGCWARVAAGTSICPRCHTRFTGALAGRLWWLEGNLDRLAAERERVAAEAGRTRHALMQESGTVLDDRPAASAAPAAPAAPRASTVVPPLPPTRYPATPYPTTVGAQASSTWGGQQLLLALGGFLLLSGSAFFLAVIWDLIGLTGQAIVMAVLTLSAAGSARAATRRGLGAAAETAACLALGLLVLDVVAARNLGLWGLDDVDGALYFGAAALGSALLITGFDLIVPTRRAVVYRPVAALLAAGSAWSLYSLGDEARLLQVSAVALVVGLWGGLVALAAQAYERFRGSADGAAKPRLGAPAWLALILGGLSVATHWFLALVVAYGPSGDDSRWLATLVLVPLPAAVLVGCAVLRRRGVALDPTWWWLAGIALAAVVGVPIWAAPRGWLLGVAVVVAVALVVLVIAPGLVAPARASARHLELAAHLLGFASAGLWLLLLVLDGSGATSMPALLDGEEYAGEMAWWAPAVPVAGLLVTAVVRALRSVNATGWVAASWVLAGVGLATSMRQQSLEDALLPTTALAVAALVAATLTALAERRGAATSGGDVEALHLGAAAVYGLVALVAAGMTGQGELQVVAAVLAAGLVLHACAPRRLFSADIAVALVAGAVVLELAEADVDLVEAYFVVPMLGWLAVGIVRKLTGGARSSWAVVGVPIMVGLYPSLLISLVGDDDARTLLVTLGAVILLLAGCAYRWMAPVVLGAVALGVVGWTWGGMWVSYVPGWINLTVAGAVLLTVGVCWESAVKAGRAGSHWVSSLW</sequence>
<feature type="transmembrane region" description="Helical" evidence="2">
    <location>
        <begin position="393"/>
        <end position="411"/>
    </location>
</feature>